<comment type="caution">
    <text evidence="3">The sequence shown here is derived from an EMBL/GenBank/DDBJ whole genome shotgun (WGS) entry which is preliminary data.</text>
</comment>
<dbReference type="EMBL" id="AWGH01000021">
    <property type="protein sequence ID" value="ODN90249.1"/>
    <property type="molecule type" value="Genomic_DNA"/>
</dbReference>
<feature type="compositionally biased region" description="Low complexity" evidence="2">
    <location>
        <begin position="704"/>
        <end position="717"/>
    </location>
</feature>
<sequence length="729" mass="77023">MADHPPDYAPTLPQILVVPLPDAASFFCGPSVQGEVFVKGLGAGEEHGVQALRAKLQLQSVLPEAPPIDLYPFPEQTLYPAPPSLDEESTSTARFPACHQFVIPLPATIPPPDWVDSSTADPDGEILPGTLNLSALSKGEVRYTLSVILSLSTGQQVEATIPVEGTPQTLFATYPLSKKEVEHVQTKKGITTRLLLSSDTPHLGDLVHLGVEIKPSTLSTSEQAGYQKGSTSAEQEAKGILRRMRRIRVEFYRLVTIHSSQSSSSTPPAPEQHYTLLHSSGKSLRYPGPPPLPAPRLLFTIPTAQTGHLAERTWGEINQRAGWHEVQFGVRVRVGLGDGGSAGPSGPASSESEDDGWTIEHPIVILPKIYRPPSASSSTFPDTISEPPSPILDPEVEQQRAREAYRLKGRDIVGAQGTTRAEDVPGDDLPPPFEPGRRPSQAGPSASYPPPPVEQEPEAAGSGPSGLPTFLESQAQEERRRGSVSVVLPHRDTGKERESNDVTPAAVEPVREELRVGRDGLSGELATWVEYDGYETFSQPPPSLAASLHARGSMDPPQPGELVQVVNGVVEDVVARLGLDGAGQAGGAVELMEHLGLGDGTRVVDLQDDLPPGIDEPSLPALPSFNSPHSQPPPRTFQQFSTQTLPTNAHPLHSPPLPATPPPPHESQHAPPSFDASQAANAVGGVAASGPVAGAEEGGDVVSAPGAGPEGQGAPPGYDRGGLPPYSQG</sequence>
<protein>
    <submittedName>
        <fullName evidence="3">Uncharacterized protein</fullName>
    </submittedName>
</protein>
<organism evidence="3 4">
    <name type="scientific">Cryptococcus wingfieldii CBS 7118</name>
    <dbReference type="NCBI Taxonomy" id="1295528"/>
    <lineage>
        <taxon>Eukaryota</taxon>
        <taxon>Fungi</taxon>
        <taxon>Dikarya</taxon>
        <taxon>Basidiomycota</taxon>
        <taxon>Agaricomycotina</taxon>
        <taxon>Tremellomycetes</taxon>
        <taxon>Tremellales</taxon>
        <taxon>Cryptococcaceae</taxon>
        <taxon>Cryptococcus</taxon>
    </lineage>
</organism>
<evidence type="ECO:0000256" key="1">
    <source>
        <dbReference type="ARBA" id="ARBA00022581"/>
    </source>
</evidence>
<feature type="compositionally biased region" description="Basic and acidic residues" evidence="2">
    <location>
        <begin position="489"/>
        <end position="500"/>
    </location>
</feature>
<evidence type="ECO:0000313" key="4">
    <source>
        <dbReference type="Proteomes" id="UP000094819"/>
    </source>
</evidence>
<dbReference type="RefSeq" id="XP_019029771.1">
    <property type="nucleotide sequence ID" value="XM_019178333.1"/>
</dbReference>
<feature type="region of interest" description="Disordered" evidence="2">
    <location>
        <begin position="370"/>
        <end position="395"/>
    </location>
</feature>
<feature type="compositionally biased region" description="Low complexity" evidence="2">
    <location>
        <begin position="669"/>
        <end position="695"/>
    </location>
</feature>
<proteinExistence type="predicted"/>
<dbReference type="OrthoDB" id="2574480at2759"/>
<feature type="compositionally biased region" description="Pro residues" evidence="2">
    <location>
        <begin position="653"/>
        <end position="665"/>
    </location>
</feature>
<keyword evidence="1" id="KW-0945">Host-virus interaction</keyword>
<feature type="compositionally biased region" description="Polar residues" evidence="2">
    <location>
        <begin position="636"/>
        <end position="647"/>
    </location>
</feature>
<keyword evidence="4" id="KW-1185">Reference proteome</keyword>
<dbReference type="PANTHER" id="PTHR13037:SF24">
    <property type="entry name" value="POLYCOMB PROTEIN PCL-RELATED"/>
    <property type="match status" value="1"/>
</dbReference>
<dbReference type="GeneID" id="30195479"/>
<feature type="region of interest" description="Disordered" evidence="2">
    <location>
        <begin position="407"/>
        <end position="508"/>
    </location>
</feature>
<dbReference type="AlphaFoldDB" id="A0A1E3INS3"/>
<evidence type="ECO:0000313" key="3">
    <source>
        <dbReference type="EMBL" id="ODN90249.1"/>
    </source>
</evidence>
<gene>
    <name evidence="3" type="ORF">L198_06267</name>
</gene>
<dbReference type="Proteomes" id="UP000094819">
    <property type="component" value="Unassembled WGS sequence"/>
</dbReference>
<feature type="region of interest" description="Disordered" evidence="2">
    <location>
        <begin position="603"/>
        <end position="729"/>
    </location>
</feature>
<evidence type="ECO:0000256" key="2">
    <source>
        <dbReference type="SAM" id="MobiDB-lite"/>
    </source>
</evidence>
<dbReference type="PANTHER" id="PTHR13037">
    <property type="entry name" value="FORMIN"/>
    <property type="match status" value="1"/>
</dbReference>
<accession>A0A1E3INS3</accession>
<reference evidence="3 4" key="1">
    <citation type="submission" date="2016-06" db="EMBL/GenBank/DDBJ databases">
        <title>Evolution of pathogenesis and genome organization in the Tremellales.</title>
        <authorList>
            <person name="Cuomo C."/>
            <person name="Litvintseva A."/>
            <person name="Heitman J."/>
            <person name="Chen Y."/>
            <person name="Sun S."/>
            <person name="Springer D."/>
            <person name="Dromer F."/>
            <person name="Young S."/>
            <person name="Zeng Q."/>
            <person name="Chapman S."/>
            <person name="Gujja S."/>
            <person name="Saif S."/>
            <person name="Birren B."/>
        </authorList>
    </citation>
    <scope>NUCLEOTIDE SEQUENCE [LARGE SCALE GENOMIC DNA]</scope>
    <source>
        <strain evidence="3 4">CBS 7118</strain>
    </source>
</reference>
<name>A0A1E3INS3_9TREE</name>
<feature type="region of interest" description="Disordered" evidence="2">
    <location>
        <begin position="337"/>
        <end position="356"/>
    </location>
</feature>